<dbReference type="Gene3D" id="3.20.20.70">
    <property type="entry name" value="Aldolase class I"/>
    <property type="match status" value="1"/>
</dbReference>
<dbReference type="PANTHER" id="PTHR22893:SF91">
    <property type="entry name" value="NADPH DEHYDROGENASE 2-RELATED"/>
    <property type="match status" value="1"/>
</dbReference>
<dbReference type="PANTHER" id="PTHR22893">
    <property type="entry name" value="NADH OXIDOREDUCTASE-RELATED"/>
    <property type="match status" value="1"/>
</dbReference>
<dbReference type="InterPro" id="IPR001155">
    <property type="entry name" value="OxRdtase_FMN_N"/>
</dbReference>
<reference evidence="2" key="1">
    <citation type="submission" date="2023-08" db="EMBL/GenBank/DDBJ databases">
        <title>Black Yeasts Isolated from many extreme environments.</title>
        <authorList>
            <person name="Coleine C."/>
            <person name="Stajich J.E."/>
            <person name="Selbmann L."/>
        </authorList>
    </citation>
    <scope>NUCLEOTIDE SEQUENCE</scope>
    <source>
        <strain evidence="2">CCFEE 5810</strain>
    </source>
</reference>
<sequence length="379" mass="41812">MATDRLSQPLKLGNLDLAHRMVMAPLTRFRADNNYVPALPMSKTYYDERACVPGTLLITEATFISPRASGYENAPGIWNSTQIAAWEDIVNAVHAKGSFIFLQLWALGRVARKVVIESLGHRVVSSSARAVNRESDDVPHALTETEIKAFVQDYADAAKNAVEAGFDGVEIHGANGYLIDQFWQDTVNKRTDSYGGSIENRARFGLEVTRAVVDAVGDSRKVGMRLSPFSDFQGMGMTDPISQFSHITRELKGLNLAYLHLIESRVDGTSAVDAVYASISHDLDPLVAIWGTESPIIVAGGFTPNKAKNALREVYTGANVAVAFGRSWISNPDLAFRIPQGIELTGWDRETFYKRGSREGYLGYPFSKEWEAREKEKGT</sequence>
<dbReference type="AlphaFoldDB" id="A0AAN8A083"/>
<feature type="domain" description="NADH:flavin oxidoreductase/NADH oxidase N-terminal" evidence="1">
    <location>
        <begin position="6"/>
        <end position="344"/>
    </location>
</feature>
<gene>
    <name evidence="2" type="ORF">LTR97_010684</name>
</gene>
<protein>
    <recommendedName>
        <fullName evidence="1">NADH:flavin oxidoreductase/NADH oxidase N-terminal domain-containing protein</fullName>
    </recommendedName>
</protein>
<comment type="caution">
    <text evidence="2">The sequence shown here is derived from an EMBL/GenBank/DDBJ whole genome shotgun (WGS) entry which is preliminary data.</text>
</comment>
<dbReference type="CDD" id="cd02933">
    <property type="entry name" value="OYE_like_FMN"/>
    <property type="match status" value="1"/>
</dbReference>
<dbReference type="FunFam" id="3.20.20.70:FF:000138">
    <property type="entry name" value="NADPH dehydrogenase 1"/>
    <property type="match status" value="1"/>
</dbReference>
<name>A0AAN8A083_9PEZI</name>
<dbReference type="Pfam" id="PF00724">
    <property type="entry name" value="Oxidored_FMN"/>
    <property type="match status" value="1"/>
</dbReference>
<dbReference type="SUPFAM" id="SSF51395">
    <property type="entry name" value="FMN-linked oxidoreductases"/>
    <property type="match status" value="1"/>
</dbReference>
<evidence type="ECO:0000259" key="1">
    <source>
        <dbReference type="Pfam" id="PF00724"/>
    </source>
</evidence>
<proteinExistence type="predicted"/>
<dbReference type="EMBL" id="JAVRQU010000019">
    <property type="protein sequence ID" value="KAK5692376.1"/>
    <property type="molecule type" value="Genomic_DNA"/>
</dbReference>
<organism evidence="2 3">
    <name type="scientific">Elasticomyces elasticus</name>
    <dbReference type="NCBI Taxonomy" id="574655"/>
    <lineage>
        <taxon>Eukaryota</taxon>
        <taxon>Fungi</taxon>
        <taxon>Dikarya</taxon>
        <taxon>Ascomycota</taxon>
        <taxon>Pezizomycotina</taxon>
        <taxon>Dothideomycetes</taxon>
        <taxon>Dothideomycetidae</taxon>
        <taxon>Mycosphaerellales</taxon>
        <taxon>Teratosphaeriaceae</taxon>
        <taxon>Elasticomyces</taxon>
    </lineage>
</organism>
<evidence type="ECO:0000313" key="2">
    <source>
        <dbReference type="EMBL" id="KAK5692376.1"/>
    </source>
</evidence>
<evidence type="ECO:0000313" key="3">
    <source>
        <dbReference type="Proteomes" id="UP001310594"/>
    </source>
</evidence>
<dbReference type="GO" id="GO:0003959">
    <property type="term" value="F:NADPH dehydrogenase activity"/>
    <property type="evidence" value="ECO:0007669"/>
    <property type="project" value="TreeGrafter"/>
</dbReference>
<dbReference type="Proteomes" id="UP001310594">
    <property type="component" value="Unassembled WGS sequence"/>
</dbReference>
<dbReference type="GO" id="GO:0010181">
    <property type="term" value="F:FMN binding"/>
    <property type="evidence" value="ECO:0007669"/>
    <property type="project" value="InterPro"/>
</dbReference>
<dbReference type="InterPro" id="IPR045247">
    <property type="entry name" value="Oye-like"/>
</dbReference>
<dbReference type="InterPro" id="IPR013785">
    <property type="entry name" value="Aldolase_TIM"/>
</dbReference>
<accession>A0AAN8A083</accession>